<dbReference type="GO" id="GO:0005829">
    <property type="term" value="C:cytosol"/>
    <property type="evidence" value="ECO:0007669"/>
    <property type="project" value="TreeGrafter"/>
</dbReference>
<dbReference type="InterPro" id="IPR023404">
    <property type="entry name" value="rSAM_horseshoe"/>
</dbReference>
<dbReference type="EMBL" id="VTOW01000002">
    <property type="protein sequence ID" value="NKE71386.1"/>
    <property type="molecule type" value="Genomic_DNA"/>
</dbReference>
<gene>
    <name evidence="7" type="ORF">MNODULE_11610</name>
</gene>
<organism evidence="7 8">
    <name type="scientific">Candidatus Manganitrophus noduliformans</name>
    <dbReference type="NCBI Taxonomy" id="2606439"/>
    <lineage>
        <taxon>Bacteria</taxon>
        <taxon>Pseudomonadati</taxon>
        <taxon>Nitrospirota</taxon>
        <taxon>Nitrospiria</taxon>
        <taxon>Candidatus Troglogloeales</taxon>
        <taxon>Candidatus Manganitrophaceae</taxon>
        <taxon>Candidatus Manganitrophus</taxon>
    </lineage>
</organism>
<dbReference type="InterPro" id="IPR051198">
    <property type="entry name" value="BchE-like"/>
</dbReference>
<reference evidence="7 8" key="1">
    <citation type="journal article" date="2020" name="Nature">
        <title>Bacterial chemolithoautotrophy via manganese oxidation.</title>
        <authorList>
            <person name="Yu H."/>
            <person name="Leadbetter J.R."/>
        </authorList>
    </citation>
    <scope>NUCLEOTIDE SEQUENCE [LARGE SCALE GENOMIC DNA]</scope>
    <source>
        <strain evidence="7 8">Mn-1</strain>
    </source>
</reference>
<keyword evidence="3" id="KW-0479">Metal-binding</keyword>
<feature type="domain" description="Elp3/MiaA/NifB-like radical SAM core" evidence="6">
    <location>
        <begin position="227"/>
        <end position="441"/>
    </location>
</feature>
<dbReference type="SMART" id="SM00729">
    <property type="entry name" value="Elp3"/>
    <property type="match status" value="1"/>
</dbReference>
<evidence type="ECO:0000256" key="1">
    <source>
        <dbReference type="ARBA" id="ARBA00001966"/>
    </source>
</evidence>
<dbReference type="GO" id="GO:0051536">
    <property type="term" value="F:iron-sulfur cluster binding"/>
    <property type="evidence" value="ECO:0007669"/>
    <property type="project" value="UniProtKB-KW"/>
</dbReference>
<dbReference type="AlphaFoldDB" id="A0A7X6DQ97"/>
<evidence type="ECO:0000259" key="6">
    <source>
        <dbReference type="SMART" id="SM00729"/>
    </source>
</evidence>
<evidence type="ECO:0000313" key="7">
    <source>
        <dbReference type="EMBL" id="NKE71386.1"/>
    </source>
</evidence>
<evidence type="ECO:0000313" key="8">
    <source>
        <dbReference type="Proteomes" id="UP000534783"/>
    </source>
</evidence>
<dbReference type="InterPro" id="IPR007197">
    <property type="entry name" value="rSAM"/>
</dbReference>
<dbReference type="PANTHER" id="PTHR43409">
    <property type="entry name" value="ANAEROBIC MAGNESIUM-PROTOPORPHYRIN IX MONOMETHYL ESTER CYCLASE-RELATED"/>
    <property type="match status" value="1"/>
</dbReference>
<dbReference type="CDD" id="cd01335">
    <property type="entry name" value="Radical_SAM"/>
    <property type="match status" value="1"/>
</dbReference>
<protein>
    <submittedName>
        <fullName evidence="7">Radical SAM protein</fullName>
    </submittedName>
</protein>
<keyword evidence="5" id="KW-0411">Iron-sulfur</keyword>
<comment type="cofactor">
    <cofactor evidence="1">
        <name>[4Fe-4S] cluster</name>
        <dbReference type="ChEBI" id="CHEBI:49883"/>
    </cofactor>
</comment>
<dbReference type="Proteomes" id="UP000534783">
    <property type="component" value="Unassembled WGS sequence"/>
</dbReference>
<evidence type="ECO:0000256" key="2">
    <source>
        <dbReference type="ARBA" id="ARBA00022691"/>
    </source>
</evidence>
<dbReference type="GO" id="GO:0003824">
    <property type="term" value="F:catalytic activity"/>
    <property type="evidence" value="ECO:0007669"/>
    <property type="project" value="InterPro"/>
</dbReference>
<dbReference type="Gene3D" id="3.80.30.20">
    <property type="entry name" value="tm_1862 like domain"/>
    <property type="match status" value="1"/>
</dbReference>
<keyword evidence="2" id="KW-0949">S-adenosyl-L-methionine</keyword>
<comment type="caution">
    <text evidence="7">The sequence shown here is derived from an EMBL/GenBank/DDBJ whole genome shotgun (WGS) entry which is preliminary data.</text>
</comment>
<name>A0A7X6DQ97_9BACT</name>
<sequence>MPRPKSVLYVFLPCKKVYPLGVTYLAHFLHQHHPEAPQRILDLSQITRPQRHAALRETISDFKPDLIAFSWRDIQLFAPHEGDGSLKYAFDFYYSMNPIKKLVASVQGLRHLWIYYSNLREHFTYLEQVRREFPQVQMTVGGGAFSVFSEPIIRRLPEGIVGIIGEGEDALLNLYEEKTIMNDRCIFRKGDQIITGTQKEVVKLDSSVQDPAYIESIFPQYKAYIDEPIGIQTKRGCPYDCQFCLYTYIEGKRVYTRPAENVVAEMKAFYDRWGTRRFWFADAQWIPGSKYYSHCTETLERIISSGMKIEWGAYIRTSLITKELAELMVRSGLGDTEVAITSGSQKVLDELKMGFRLDKLYEGCRHLKEAGFTGKIILNYSLNSPGDTEETLMESVASYKKIVEIMGESQVYPALFFLGIQPHTGLADRLVEEGYLPRNYNPFSMNPLMIKKLLYNPPPLGKIITRACLKAWENQKRTPTDPFAKRNIAYADDSLANIFEGNTGRAALLNLEAELKARGIQPVTSRE</sequence>
<dbReference type="Pfam" id="PF04055">
    <property type="entry name" value="Radical_SAM"/>
    <property type="match status" value="1"/>
</dbReference>
<dbReference type="SFLD" id="SFLDS00029">
    <property type="entry name" value="Radical_SAM"/>
    <property type="match status" value="1"/>
</dbReference>
<dbReference type="PANTHER" id="PTHR43409:SF16">
    <property type="entry name" value="SLR0320 PROTEIN"/>
    <property type="match status" value="1"/>
</dbReference>
<evidence type="ECO:0000256" key="3">
    <source>
        <dbReference type="ARBA" id="ARBA00022723"/>
    </source>
</evidence>
<accession>A0A7X6DQ97</accession>
<keyword evidence="8" id="KW-1185">Reference proteome</keyword>
<dbReference type="SUPFAM" id="SSF102114">
    <property type="entry name" value="Radical SAM enzymes"/>
    <property type="match status" value="1"/>
</dbReference>
<keyword evidence="4" id="KW-0408">Iron</keyword>
<dbReference type="InterPro" id="IPR058240">
    <property type="entry name" value="rSAM_sf"/>
</dbReference>
<proteinExistence type="predicted"/>
<dbReference type="GO" id="GO:0046872">
    <property type="term" value="F:metal ion binding"/>
    <property type="evidence" value="ECO:0007669"/>
    <property type="project" value="UniProtKB-KW"/>
</dbReference>
<dbReference type="SFLD" id="SFLDG01082">
    <property type="entry name" value="B12-binding_domain_containing"/>
    <property type="match status" value="1"/>
</dbReference>
<evidence type="ECO:0000256" key="5">
    <source>
        <dbReference type="ARBA" id="ARBA00023014"/>
    </source>
</evidence>
<evidence type="ECO:0000256" key="4">
    <source>
        <dbReference type="ARBA" id="ARBA00023004"/>
    </source>
</evidence>
<dbReference type="InterPro" id="IPR006638">
    <property type="entry name" value="Elp3/MiaA/NifB-like_rSAM"/>
</dbReference>